<dbReference type="PANTHER" id="PTHR32309">
    <property type="entry name" value="TYROSINE-PROTEIN KINASE"/>
    <property type="match status" value="1"/>
</dbReference>
<dbReference type="PANTHER" id="PTHR32309:SF13">
    <property type="entry name" value="FERRIC ENTEROBACTIN TRANSPORT PROTEIN FEPE"/>
    <property type="match status" value="1"/>
</dbReference>
<dbReference type="EMBL" id="JAGQDG010000003">
    <property type="protein sequence ID" value="MBQ0935624.1"/>
    <property type="molecule type" value="Genomic_DNA"/>
</dbReference>
<keyword evidence="2" id="KW-1003">Cell membrane</keyword>
<sequence>MSEQFPTTPSHHDQLEDEITFSQLIHPLLQNWKLLLSAPLVAGGLGYACSFLITPTFVATTTFLPPQQQQSAAASALASLGSLAGLAGGAAGMKTPADQMVALMQSVTVSDKIIDKFRLTEAYETKYRVDARKKLDERVQISLGKKDGLINVTVEDTDPKRAADIANQFVLELRALNAKLALTEAQQRRVFFEKQWQESRQKLIDAQVSLEQSGFNSGALNADPKSAAEAYARTKAELTATEIKLRALRTTLANSTPEVQALSTTLEALRQRLSDQELTVGKNSERQTDYVSRYREFRYQETLFELMAKQYELAKVDEGREGALIQVVDVAEAAELKHKPKRSIITILTALGAGLALSAWLIGRGLIRLQSR</sequence>
<evidence type="ECO:0000256" key="2">
    <source>
        <dbReference type="ARBA" id="ARBA00022475"/>
    </source>
</evidence>
<name>A0ABS5DX21_9BURK</name>
<evidence type="ECO:0000256" key="6">
    <source>
        <dbReference type="SAM" id="Phobius"/>
    </source>
</evidence>
<keyword evidence="9" id="KW-1185">Reference proteome</keyword>
<evidence type="ECO:0000259" key="7">
    <source>
        <dbReference type="Pfam" id="PF02706"/>
    </source>
</evidence>
<evidence type="ECO:0000256" key="3">
    <source>
        <dbReference type="ARBA" id="ARBA00022692"/>
    </source>
</evidence>
<dbReference type="Pfam" id="PF02706">
    <property type="entry name" value="Wzz"/>
    <property type="match status" value="1"/>
</dbReference>
<dbReference type="Proteomes" id="UP000672097">
    <property type="component" value="Unassembled WGS sequence"/>
</dbReference>
<evidence type="ECO:0000256" key="4">
    <source>
        <dbReference type="ARBA" id="ARBA00022989"/>
    </source>
</evidence>
<evidence type="ECO:0000313" key="9">
    <source>
        <dbReference type="Proteomes" id="UP000672097"/>
    </source>
</evidence>
<dbReference type="InterPro" id="IPR050445">
    <property type="entry name" value="Bact_polysacc_biosynth/exp"/>
</dbReference>
<dbReference type="RefSeq" id="WP_210808727.1">
    <property type="nucleotide sequence ID" value="NZ_JAGQDG010000003.1"/>
</dbReference>
<reference evidence="8 9" key="1">
    <citation type="submission" date="2021-04" db="EMBL/GenBank/DDBJ databases">
        <title>The genome sequence of type strain Ideonella paludis KCTC 32238.</title>
        <authorList>
            <person name="Liu Y."/>
        </authorList>
    </citation>
    <scope>NUCLEOTIDE SEQUENCE [LARGE SCALE GENOMIC DNA]</scope>
    <source>
        <strain evidence="8 9">KCTC 32238</strain>
    </source>
</reference>
<feature type="transmembrane region" description="Helical" evidence="6">
    <location>
        <begin position="344"/>
        <end position="363"/>
    </location>
</feature>
<feature type="transmembrane region" description="Helical" evidence="6">
    <location>
        <begin position="34"/>
        <end position="53"/>
    </location>
</feature>
<proteinExistence type="predicted"/>
<comment type="caution">
    <text evidence="8">The sequence shown here is derived from an EMBL/GenBank/DDBJ whole genome shotgun (WGS) entry which is preliminary data.</text>
</comment>
<keyword evidence="3 6" id="KW-0812">Transmembrane</keyword>
<keyword evidence="4 6" id="KW-1133">Transmembrane helix</keyword>
<evidence type="ECO:0000256" key="5">
    <source>
        <dbReference type="ARBA" id="ARBA00023136"/>
    </source>
</evidence>
<feature type="domain" description="Polysaccharide chain length determinant N-terminal" evidence="7">
    <location>
        <begin position="17"/>
        <end position="116"/>
    </location>
</feature>
<protein>
    <submittedName>
        <fullName evidence="8">Lipopolysaccharide biosynthesis protein</fullName>
    </submittedName>
</protein>
<feature type="transmembrane region" description="Helical" evidence="6">
    <location>
        <begin position="73"/>
        <end position="93"/>
    </location>
</feature>
<dbReference type="InterPro" id="IPR003856">
    <property type="entry name" value="LPS_length_determ_N"/>
</dbReference>
<accession>A0ABS5DX21</accession>
<keyword evidence="5 6" id="KW-0472">Membrane</keyword>
<evidence type="ECO:0000256" key="1">
    <source>
        <dbReference type="ARBA" id="ARBA00004651"/>
    </source>
</evidence>
<comment type="subcellular location">
    <subcellularLocation>
        <location evidence="1">Cell membrane</location>
        <topology evidence="1">Multi-pass membrane protein</topology>
    </subcellularLocation>
</comment>
<gene>
    <name evidence="8" type="ORF">KAK11_09815</name>
</gene>
<evidence type="ECO:0000313" key="8">
    <source>
        <dbReference type="EMBL" id="MBQ0935624.1"/>
    </source>
</evidence>
<organism evidence="8 9">
    <name type="scientific">Ideonella paludis</name>
    <dbReference type="NCBI Taxonomy" id="1233411"/>
    <lineage>
        <taxon>Bacteria</taxon>
        <taxon>Pseudomonadati</taxon>
        <taxon>Pseudomonadota</taxon>
        <taxon>Betaproteobacteria</taxon>
        <taxon>Burkholderiales</taxon>
        <taxon>Sphaerotilaceae</taxon>
        <taxon>Ideonella</taxon>
    </lineage>
</organism>